<gene>
    <name evidence="1" type="ORF">UFOVP285_87</name>
</gene>
<evidence type="ECO:0000313" key="1">
    <source>
        <dbReference type="EMBL" id="CAB4135598.1"/>
    </source>
</evidence>
<accession>A0A6J5LMD5</accession>
<protein>
    <submittedName>
        <fullName evidence="1">Uncharacterized protein</fullName>
    </submittedName>
</protein>
<name>A0A6J5LMD5_9CAUD</name>
<sequence>MALINNNELSVQPQNITTQFRESFETYNTTTVWSQSVASGDIVQLDGNAVAA</sequence>
<organism evidence="1">
    <name type="scientific">uncultured Caudovirales phage</name>
    <dbReference type="NCBI Taxonomy" id="2100421"/>
    <lineage>
        <taxon>Viruses</taxon>
        <taxon>Duplodnaviria</taxon>
        <taxon>Heunggongvirae</taxon>
        <taxon>Uroviricota</taxon>
        <taxon>Caudoviricetes</taxon>
        <taxon>Peduoviridae</taxon>
        <taxon>Maltschvirus</taxon>
        <taxon>Maltschvirus maltsch</taxon>
    </lineage>
</organism>
<reference evidence="1" key="1">
    <citation type="submission" date="2020-04" db="EMBL/GenBank/DDBJ databases">
        <authorList>
            <person name="Chiriac C."/>
            <person name="Salcher M."/>
            <person name="Ghai R."/>
            <person name="Kavagutti S V."/>
        </authorList>
    </citation>
    <scope>NUCLEOTIDE SEQUENCE</scope>
</reference>
<proteinExistence type="predicted"/>
<feature type="non-terminal residue" evidence="1">
    <location>
        <position position="52"/>
    </location>
</feature>
<dbReference type="EMBL" id="LR796300">
    <property type="protein sequence ID" value="CAB4135598.1"/>
    <property type="molecule type" value="Genomic_DNA"/>
</dbReference>